<accession>A0A8S3Z103</accession>
<dbReference type="OrthoDB" id="419455at2759"/>
<dbReference type="SUPFAM" id="SSF56112">
    <property type="entry name" value="Protein kinase-like (PK-like)"/>
    <property type="match status" value="1"/>
</dbReference>
<dbReference type="InterPro" id="IPR011009">
    <property type="entry name" value="Kinase-like_dom_sf"/>
</dbReference>
<dbReference type="InterPro" id="IPR008271">
    <property type="entry name" value="Ser/Thr_kinase_AS"/>
</dbReference>
<dbReference type="SMART" id="SM00220">
    <property type="entry name" value="S_TKc"/>
    <property type="match status" value="1"/>
</dbReference>
<dbReference type="PANTHER" id="PTHR24347">
    <property type="entry name" value="SERINE/THREONINE-PROTEIN KINASE"/>
    <property type="match status" value="1"/>
</dbReference>
<protein>
    <recommendedName>
        <fullName evidence="1">Protein kinase domain-containing protein</fullName>
    </recommendedName>
</protein>
<organism evidence="2 3">
    <name type="scientific">Candidula unifasciata</name>
    <dbReference type="NCBI Taxonomy" id="100452"/>
    <lineage>
        <taxon>Eukaryota</taxon>
        <taxon>Metazoa</taxon>
        <taxon>Spiralia</taxon>
        <taxon>Lophotrochozoa</taxon>
        <taxon>Mollusca</taxon>
        <taxon>Gastropoda</taxon>
        <taxon>Heterobranchia</taxon>
        <taxon>Euthyneura</taxon>
        <taxon>Panpulmonata</taxon>
        <taxon>Eupulmonata</taxon>
        <taxon>Stylommatophora</taxon>
        <taxon>Helicina</taxon>
        <taxon>Helicoidea</taxon>
        <taxon>Geomitridae</taxon>
        <taxon>Candidula</taxon>
    </lineage>
</organism>
<dbReference type="GO" id="GO:0004672">
    <property type="term" value="F:protein kinase activity"/>
    <property type="evidence" value="ECO:0007669"/>
    <property type="project" value="InterPro"/>
</dbReference>
<dbReference type="Proteomes" id="UP000678393">
    <property type="component" value="Unassembled WGS sequence"/>
</dbReference>
<reference evidence="2" key="1">
    <citation type="submission" date="2021-04" db="EMBL/GenBank/DDBJ databases">
        <authorList>
            <consortium name="Molecular Ecology Group"/>
        </authorList>
    </citation>
    <scope>NUCLEOTIDE SEQUENCE</scope>
</reference>
<name>A0A8S3Z103_9EUPU</name>
<evidence type="ECO:0000313" key="3">
    <source>
        <dbReference type="Proteomes" id="UP000678393"/>
    </source>
</evidence>
<dbReference type="AlphaFoldDB" id="A0A8S3Z103"/>
<evidence type="ECO:0000313" key="2">
    <source>
        <dbReference type="EMBL" id="CAG5122639.1"/>
    </source>
</evidence>
<sequence>IFMRQLLESVDYFHNKNIVHRDLKPENILLDDFLNIKVSDFGFATIVKSDQELTELCGTPGYLAPEVLAQSMYENVPGYGREVDMWACGVIMYTLLCGAPPFWNRRQMMMLRSIMAADYTFNSPEWDDITEAPKNLIRRLLVINPTERLTATQALAHPFFHSQEQEDYQEYERTRRISQMFALIEELSKFRARRKFR</sequence>
<dbReference type="Gene3D" id="1.10.510.10">
    <property type="entry name" value="Transferase(Phosphotransferase) domain 1"/>
    <property type="match status" value="1"/>
</dbReference>
<comment type="caution">
    <text evidence="2">The sequence shown here is derived from an EMBL/GenBank/DDBJ whole genome shotgun (WGS) entry which is preliminary data.</text>
</comment>
<proteinExistence type="predicted"/>
<dbReference type="Pfam" id="PF00069">
    <property type="entry name" value="Pkinase"/>
    <property type="match status" value="1"/>
</dbReference>
<dbReference type="InterPro" id="IPR000719">
    <property type="entry name" value="Prot_kinase_dom"/>
</dbReference>
<dbReference type="PROSITE" id="PS50011">
    <property type="entry name" value="PROTEIN_KINASE_DOM"/>
    <property type="match status" value="1"/>
</dbReference>
<feature type="domain" description="Protein kinase" evidence="1">
    <location>
        <begin position="1"/>
        <end position="160"/>
    </location>
</feature>
<feature type="non-terminal residue" evidence="2">
    <location>
        <position position="197"/>
    </location>
</feature>
<dbReference type="PROSITE" id="PS00108">
    <property type="entry name" value="PROTEIN_KINASE_ST"/>
    <property type="match status" value="1"/>
</dbReference>
<gene>
    <name evidence="2" type="ORF">CUNI_LOCUS8197</name>
</gene>
<dbReference type="GO" id="GO:0005524">
    <property type="term" value="F:ATP binding"/>
    <property type="evidence" value="ECO:0007669"/>
    <property type="project" value="InterPro"/>
</dbReference>
<dbReference type="EMBL" id="CAJHNH020001335">
    <property type="protein sequence ID" value="CAG5122639.1"/>
    <property type="molecule type" value="Genomic_DNA"/>
</dbReference>
<feature type="non-terminal residue" evidence="2">
    <location>
        <position position="1"/>
    </location>
</feature>
<keyword evidence="3" id="KW-1185">Reference proteome</keyword>
<evidence type="ECO:0000259" key="1">
    <source>
        <dbReference type="PROSITE" id="PS50011"/>
    </source>
</evidence>